<reference evidence="3" key="2">
    <citation type="submission" date="2022-01" db="EMBL/GenBank/DDBJ databases">
        <authorList>
            <person name="Yamashiro T."/>
            <person name="Shiraishi A."/>
            <person name="Satake H."/>
            <person name="Nakayama K."/>
        </authorList>
    </citation>
    <scope>NUCLEOTIDE SEQUENCE</scope>
</reference>
<evidence type="ECO:0000256" key="1">
    <source>
        <dbReference type="SAM" id="Coils"/>
    </source>
</evidence>
<feature type="coiled-coil region" evidence="1">
    <location>
        <begin position="114"/>
        <end position="141"/>
    </location>
</feature>
<keyword evidence="3" id="KW-0808">Transferase</keyword>
<keyword evidence="1" id="KW-0175">Coiled coil</keyword>
<proteinExistence type="predicted"/>
<protein>
    <submittedName>
        <fullName evidence="3">RNA-directed DNA polymerase, eukaryota, reverse transcriptase zinc-binding domain protein</fullName>
    </submittedName>
</protein>
<dbReference type="InterPro" id="IPR000477">
    <property type="entry name" value="RT_dom"/>
</dbReference>
<dbReference type="GO" id="GO:0003964">
    <property type="term" value="F:RNA-directed DNA polymerase activity"/>
    <property type="evidence" value="ECO:0007669"/>
    <property type="project" value="UniProtKB-KW"/>
</dbReference>
<dbReference type="Proteomes" id="UP001151760">
    <property type="component" value="Unassembled WGS sequence"/>
</dbReference>
<dbReference type="Pfam" id="PF00078">
    <property type="entry name" value="RVT_1"/>
    <property type="match status" value="1"/>
</dbReference>
<sequence length="481" mass="55802">MDIFNINMIKNITNASSFKYHYGFKELKLTHMCFADDLMVLCNGDKESLKVIKESLEEFSNVSGLFPNLNKSTIFFGSMNEDRKRDLLEVLPFQYGKLPMKYLGVPLISKKLSLSDCKCLIENVEKRVNSWRNKLLSYASRIQLIALVLSSMQQYWASVYMPPMSVIQELDKLFKRFLWNSGKSAQGKARIAWKIVFRPKDQGGLGNQTDSWGWKHLLEIRDMIKPFVRYKIGDGKKVFMWFDNWSKLGPLEEIIPRKARNEARMKDSDCVADLVHDEECTKDAEYSVGLDLKCPLFKSCPDSHSHLFFDCAYSNIVWQEVKSKGRFSFDYDNLESTVSKLAARKFKNNMWQILNTSQQLCTMFGMRGTREFSLMNPEQSFEACALKKEECHLSSASNWPHILSQSYDLWDFPRLIVVLQTIKGEFLVTWSDSGVTVPICSYSLCFDWPWEESDILLYGNRRSNSVSCTIRKGFLLRRELV</sequence>
<keyword evidence="3" id="KW-0695">RNA-directed DNA polymerase</keyword>
<dbReference type="PANTHER" id="PTHR33116">
    <property type="entry name" value="REVERSE TRANSCRIPTASE ZINC-BINDING DOMAIN-CONTAINING PROTEIN-RELATED-RELATED"/>
    <property type="match status" value="1"/>
</dbReference>
<keyword evidence="4" id="KW-1185">Reference proteome</keyword>
<dbReference type="PANTHER" id="PTHR33116:SF84">
    <property type="entry name" value="RNA-DIRECTED DNA POLYMERASE"/>
    <property type="match status" value="1"/>
</dbReference>
<accession>A0ABQ5HJC8</accession>
<evidence type="ECO:0000313" key="3">
    <source>
        <dbReference type="EMBL" id="GJT87521.1"/>
    </source>
</evidence>
<evidence type="ECO:0000313" key="4">
    <source>
        <dbReference type="Proteomes" id="UP001151760"/>
    </source>
</evidence>
<name>A0ABQ5HJC8_9ASTR</name>
<comment type="caution">
    <text evidence="3">The sequence shown here is derived from an EMBL/GenBank/DDBJ whole genome shotgun (WGS) entry which is preliminary data.</text>
</comment>
<reference evidence="3" key="1">
    <citation type="journal article" date="2022" name="Int. J. Mol. Sci.">
        <title>Draft Genome of Tanacetum Coccineum: Genomic Comparison of Closely Related Tanacetum-Family Plants.</title>
        <authorList>
            <person name="Yamashiro T."/>
            <person name="Shiraishi A."/>
            <person name="Nakayama K."/>
            <person name="Satake H."/>
        </authorList>
    </citation>
    <scope>NUCLEOTIDE SEQUENCE</scope>
</reference>
<feature type="domain" description="Reverse transcriptase" evidence="2">
    <location>
        <begin position="21"/>
        <end position="107"/>
    </location>
</feature>
<dbReference type="EMBL" id="BQNB010019645">
    <property type="protein sequence ID" value="GJT87521.1"/>
    <property type="molecule type" value="Genomic_DNA"/>
</dbReference>
<organism evidence="3 4">
    <name type="scientific">Tanacetum coccineum</name>
    <dbReference type="NCBI Taxonomy" id="301880"/>
    <lineage>
        <taxon>Eukaryota</taxon>
        <taxon>Viridiplantae</taxon>
        <taxon>Streptophyta</taxon>
        <taxon>Embryophyta</taxon>
        <taxon>Tracheophyta</taxon>
        <taxon>Spermatophyta</taxon>
        <taxon>Magnoliopsida</taxon>
        <taxon>eudicotyledons</taxon>
        <taxon>Gunneridae</taxon>
        <taxon>Pentapetalae</taxon>
        <taxon>asterids</taxon>
        <taxon>campanulids</taxon>
        <taxon>Asterales</taxon>
        <taxon>Asteraceae</taxon>
        <taxon>Asteroideae</taxon>
        <taxon>Anthemideae</taxon>
        <taxon>Anthemidinae</taxon>
        <taxon>Tanacetum</taxon>
    </lineage>
</organism>
<evidence type="ECO:0000259" key="2">
    <source>
        <dbReference type="Pfam" id="PF00078"/>
    </source>
</evidence>
<keyword evidence="3" id="KW-0548">Nucleotidyltransferase</keyword>
<gene>
    <name evidence="3" type="ORF">Tco_1069238</name>
</gene>